<accession>A0A1H9Y327</accession>
<reference evidence="2" key="1">
    <citation type="submission" date="2016-10" db="EMBL/GenBank/DDBJ databases">
        <authorList>
            <person name="Varghese N."/>
            <person name="Submissions S."/>
        </authorList>
    </citation>
    <scope>NUCLEOTIDE SEQUENCE [LARGE SCALE GENOMIC DNA]</scope>
    <source>
        <strain evidence="2">DSM 18579</strain>
    </source>
</reference>
<keyword evidence="2" id="KW-1185">Reference proteome</keyword>
<dbReference type="AlphaFoldDB" id="A0A1H9Y327"/>
<dbReference type="EMBL" id="FOHV01000001">
    <property type="protein sequence ID" value="SES63234.1"/>
    <property type="molecule type" value="Genomic_DNA"/>
</dbReference>
<sequence length="162" mass="19191">MIIHKLGVLPVSARQRYHPNLNTLLELAENNFKLITHLLPKSNSSFEVYYLGAQRFELSILEETNYTMLVSLSWILPYDNKEECNITKINNKLRYTNLTIRVYFDAKLAEVLAKNRSVYQGRYNYPNDDLLQVDEKERNNRFLYEWLKACILWGKKENIALL</sequence>
<dbReference type="PANTHER" id="PTHR38774:SF1">
    <property type="entry name" value="CYTOPLASMIC PROTEIN"/>
    <property type="match status" value="1"/>
</dbReference>
<evidence type="ECO:0000313" key="1">
    <source>
        <dbReference type="EMBL" id="SES63234.1"/>
    </source>
</evidence>
<dbReference type="PANTHER" id="PTHR38774">
    <property type="entry name" value="CYTOPLASMIC PROTEIN-RELATED"/>
    <property type="match status" value="1"/>
</dbReference>
<proteinExistence type="predicted"/>
<organism evidence="1 2">
    <name type="scientific">Thorsellia anophelis DSM 18579</name>
    <dbReference type="NCBI Taxonomy" id="1123402"/>
    <lineage>
        <taxon>Bacteria</taxon>
        <taxon>Pseudomonadati</taxon>
        <taxon>Pseudomonadota</taxon>
        <taxon>Gammaproteobacteria</taxon>
        <taxon>Enterobacterales</taxon>
        <taxon>Thorselliaceae</taxon>
        <taxon>Thorsellia</taxon>
    </lineage>
</organism>
<gene>
    <name evidence="1" type="ORF">SAMN02583745_00026</name>
</gene>
<dbReference type="Pfam" id="PF06853">
    <property type="entry name" value="DUF1249"/>
    <property type="match status" value="1"/>
</dbReference>
<name>A0A1H9Y327_9GAMM</name>
<dbReference type="InterPro" id="IPR009659">
    <property type="entry name" value="DUF1249"/>
</dbReference>
<dbReference type="RefSeq" id="WP_177168542.1">
    <property type="nucleotide sequence ID" value="NZ_FOHV01000001.1"/>
</dbReference>
<evidence type="ECO:0000313" key="2">
    <source>
        <dbReference type="Proteomes" id="UP000242642"/>
    </source>
</evidence>
<dbReference type="Proteomes" id="UP000242642">
    <property type="component" value="Unassembled WGS sequence"/>
</dbReference>
<dbReference type="STRING" id="1123402.SAMN02583745_00026"/>
<evidence type="ECO:0008006" key="3">
    <source>
        <dbReference type="Google" id="ProtNLM"/>
    </source>
</evidence>
<protein>
    <recommendedName>
        <fullName evidence="3">DUF1249 domain-containing protein</fullName>
    </recommendedName>
</protein>